<proteinExistence type="predicted"/>
<dbReference type="EMBL" id="MF278336">
    <property type="protein sequence ID" value="ASL24384.1"/>
    <property type="molecule type" value="Genomic_DNA"/>
</dbReference>
<evidence type="ECO:0000313" key="1">
    <source>
        <dbReference type="EMBL" id="ASL24384.1"/>
    </source>
</evidence>
<evidence type="ECO:0000313" key="2">
    <source>
        <dbReference type="Proteomes" id="UP000222639"/>
    </source>
</evidence>
<evidence type="ECO:0008006" key="3">
    <source>
        <dbReference type="Google" id="ProtNLM"/>
    </source>
</evidence>
<sequence>MIINTILKDISVLLLGVALSAAIIGLDIAADMVVNDYKEYQLESACVAEYIAVGIERKDIITSNGTCTVKEL</sequence>
<name>A0A220YL83_9CAUD</name>
<protein>
    <recommendedName>
        <fullName evidence="3">TMhelix containing protein</fullName>
    </recommendedName>
</protein>
<keyword evidence="2" id="KW-1185">Reference proteome</keyword>
<reference evidence="2" key="1">
    <citation type="submission" date="2017-06" db="EMBL/GenBank/DDBJ databases">
        <title>Complete genome sequence of Alteromonas virus vB_AspP-H4/4.</title>
        <authorList>
            <person name="Kallies R."/>
        </authorList>
    </citation>
    <scope>NUCLEOTIDE SEQUENCE [LARGE SCALE GENOMIC DNA]</scope>
</reference>
<gene>
    <name evidence="1" type="ORF">vBAspPH44_1</name>
</gene>
<accession>A0A220YL83</accession>
<organism evidence="1 2">
    <name type="scientific">Alteromonas phage vB_AspP-H4/4</name>
    <dbReference type="NCBI Taxonomy" id="2928692"/>
    <lineage>
        <taxon>Viruses</taxon>
        <taxon>Duplodnaviria</taxon>
        <taxon>Heunggongvirae</taxon>
        <taxon>Uroviricota</taxon>
        <taxon>Caudoviricetes</taxon>
        <taxon>Autographivirales</taxon>
        <taxon>Foturvirus</taxon>
        <taxon>Foturvirus H44</taxon>
    </lineage>
</organism>
<dbReference type="Proteomes" id="UP000222639">
    <property type="component" value="Segment"/>
</dbReference>